<evidence type="ECO:0000313" key="2">
    <source>
        <dbReference type="EMBL" id="KAA6119864.1"/>
    </source>
</evidence>
<keyword evidence="3" id="KW-1185">Reference proteome</keyword>
<protein>
    <submittedName>
        <fullName evidence="2">Uncharacterized protein</fullName>
    </submittedName>
</protein>
<evidence type="ECO:0000313" key="3">
    <source>
        <dbReference type="Proteomes" id="UP000324324"/>
    </source>
</evidence>
<feature type="transmembrane region" description="Helical" evidence="1">
    <location>
        <begin position="82"/>
        <end position="109"/>
    </location>
</feature>
<proteinExistence type="predicted"/>
<dbReference type="Proteomes" id="UP000324324">
    <property type="component" value="Unassembled WGS sequence"/>
</dbReference>
<organism evidence="2 3">
    <name type="scientific">Cupriavidus cauae</name>
    <dbReference type="NCBI Taxonomy" id="2608999"/>
    <lineage>
        <taxon>Bacteria</taxon>
        <taxon>Pseudomonadati</taxon>
        <taxon>Pseudomonadota</taxon>
        <taxon>Betaproteobacteria</taxon>
        <taxon>Burkholderiales</taxon>
        <taxon>Burkholderiaceae</taxon>
        <taxon>Cupriavidus</taxon>
    </lineage>
</organism>
<name>A0A5M8AG63_9BURK</name>
<comment type="caution">
    <text evidence="2">The sequence shown here is derived from an EMBL/GenBank/DDBJ whole genome shotgun (WGS) entry which is preliminary data.</text>
</comment>
<reference evidence="2 3" key="1">
    <citation type="submission" date="2019-09" db="EMBL/GenBank/DDBJ databases">
        <title>Isolation of a novel species in the genus Cupriavidus from patients with sepsis using whole genome sequencing.</title>
        <authorList>
            <person name="Kweon O.J."/>
            <person name="Lee M.-K."/>
        </authorList>
    </citation>
    <scope>NUCLEOTIDE SEQUENCE [LARGE SCALE GENOMIC DNA]</scope>
    <source>
        <strain evidence="2 3">MKL-01</strain>
    </source>
</reference>
<evidence type="ECO:0000256" key="1">
    <source>
        <dbReference type="SAM" id="Phobius"/>
    </source>
</evidence>
<keyword evidence="1" id="KW-0472">Membrane</keyword>
<keyword evidence="1" id="KW-0812">Transmembrane</keyword>
<dbReference type="AlphaFoldDB" id="A0A5M8AG63"/>
<accession>A0A5M8AG63</accession>
<keyword evidence="1" id="KW-1133">Transmembrane helix</keyword>
<dbReference type="EMBL" id="VWRN01000048">
    <property type="protein sequence ID" value="KAA6119864.1"/>
    <property type="molecule type" value="Genomic_DNA"/>
</dbReference>
<sequence length="132" mass="13599">MLGNMACPLSRGPLALVIERHFLGRPAIFTALYRGLAPDPARGADVTAFPAMAQGLLGVIGFRSIPLPLTPSRETNMSDGKLGIAGTTFIAFAVAGVALAASLYLAYLAAPPKGRALIRDVLDHDSGSGPQG</sequence>
<dbReference type="RefSeq" id="WP_149320234.1">
    <property type="nucleotide sequence ID" value="NZ_CP080293.1"/>
</dbReference>
<gene>
    <name evidence="2" type="ORF">F1599_18355</name>
</gene>